<keyword evidence="1" id="KW-0802">TPR repeat</keyword>
<evidence type="ECO:0000313" key="2">
    <source>
        <dbReference type="EMBL" id="PQO36002.1"/>
    </source>
</evidence>
<feature type="repeat" description="TPR" evidence="1">
    <location>
        <begin position="291"/>
        <end position="324"/>
    </location>
</feature>
<dbReference type="Gene3D" id="1.25.40.10">
    <property type="entry name" value="Tetratricopeptide repeat domain"/>
    <property type="match status" value="1"/>
</dbReference>
<sequence>MSRNSSRSSLVTAGILQARTRLNSRISALSLVKYLPKNKELTSKSLPDSRQVEATNSTNLFAHCRERPDNREVVPFASRSDVVRYVSMLAILAIVAAGSFAQAQGLGQYKYKSRSNITVGRGGYADVTRPGGYSGSFSYNNYSHGNRGDYHHHHHGGGYGYRYPSYGSFWGGSGLSIGIGLTPYGYSYPTPYVYGYNAGYPLNYSGLYPYGTYYRPSDQYLEYYLPPTQPAELNYGPQAMKQFMGLPRDFAIEPQRSQSFGGLTSPSVVPEMVAKPNLPIEQPSPQAVERAARFIDAGNALFRQQRYSEALGRYKDAVAAAPGDAQGHLHKALAYLATNHPEEAVKAMKLAVQQDPNIASTNLTLDGLLDSNAAAKASIIEANARRAVADPQNADLLFCVGVLLHFDGDDAQAAKFFQAAKMGVGGGDLSYIDAFTKGNSQPVATGSGIEL</sequence>
<accession>A0A2S8FUZ7</accession>
<dbReference type="AlphaFoldDB" id="A0A2S8FUZ7"/>
<comment type="caution">
    <text evidence="2">The sequence shown here is derived from an EMBL/GenBank/DDBJ whole genome shotgun (WGS) entry which is preliminary data.</text>
</comment>
<name>A0A2S8FUZ7_9BACT</name>
<dbReference type="SMART" id="SM00028">
    <property type="entry name" value="TPR"/>
    <property type="match status" value="2"/>
</dbReference>
<evidence type="ECO:0000256" key="1">
    <source>
        <dbReference type="PROSITE-ProRule" id="PRU00339"/>
    </source>
</evidence>
<dbReference type="PROSITE" id="PS50005">
    <property type="entry name" value="TPR"/>
    <property type="match status" value="1"/>
</dbReference>
<dbReference type="EMBL" id="PUHY01000006">
    <property type="protein sequence ID" value="PQO36002.1"/>
    <property type="molecule type" value="Genomic_DNA"/>
</dbReference>
<proteinExistence type="predicted"/>
<dbReference type="SUPFAM" id="SSF48452">
    <property type="entry name" value="TPR-like"/>
    <property type="match status" value="1"/>
</dbReference>
<evidence type="ECO:0000313" key="3">
    <source>
        <dbReference type="Proteomes" id="UP000238322"/>
    </source>
</evidence>
<gene>
    <name evidence="2" type="ORF">C5Y83_08735</name>
</gene>
<dbReference type="Pfam" id="PF13432">
    <property type="entry name" value="TPR_16"/>
    <property type="match status" value="1"/>
</dbReference>
<organism evidence="2 3">
    <name type="scientific">Blastopirellula marina</name>
    <dbReference type="NCBI Taxonomy" id="124"/>
    <lineage>
        <taxon>Bacteria</taxon>
        <taxon>Pseudomonadati</taxon>
        <taxon>Planctomycetota</taxon>
        <taxon>Planctomycetia</taxon>
        <taxon>Pirellulales</taxon>
        <taxon>Pirellulaceae</taxon>
        <taxon>Blastopirellula</taxon>
    </lineage>
</organism>
<reference evidence="2 3" key="1">
    <citation type="submission" date="2018-02" db="EMBL/GenBank/DDBJ databases">
        <title>Comparative genomes isolates from brazilian mangrove.</title>
        <authorList>
            <person name="Araujo J.E."/>
            <person name="Taketani R.G."/>
            <person name="Silva M.C.P."/>
            <person name="Loureco M.V."/>
            <person name="Andreote F.D."/>
        </authorList>
    </citation>
    <scope>NUCLEOTIDE SEQUENCE [LARGE SCALE GENOMIC DNA]</scope>
    <source>
        <strain evidence="2 3">Hex-1 MGV</strain>
    </source>
</reference>
<dbReference type="Proteomes" id="UP000238322">
    <property type="component" value="Unassembled WGS sequence"/>
</dbReference>
<protein>
    <submittedName>
        <fullName evidence="2">Uncharacterized protein</fullName>
    </submittedName>
</protein>
<dbReference type="InterPro" id="IPR011990">
    <property type="entry name" value="TPR-like_helical_dom_sf"/>
</dbReference>
<dbReference type="InterPro" id="IPR019734">
    <property type="entry name" value="TPR_rpt"/>
</dbReference>